<evidence type="ECO:0000313" key="13">
    <source>
        <dbReference type="EMBL" id="RKN51060.1"/>
    </source>
</evidence>
<dbReference type="InterPro" id="IPR001915">
    <property type="entry name" value="Peptidase_M48"/>
</dbReference>
<feature type="transmembrane region" description="Helical" evidence="11">
    <location>
        <begin position="376"/>
        <end position="397"/>
    </location>
</feature>
<feature type="transmembrane region" description="Helical" evidence="11">
    <location>
        <begin position="96"/>
        <end position="116"/>
    </location>
</feature>
<feature type="domain" description="Peptidase M48" evidence="12">
    <location>
        <begin position="152"/>
        <end position="339"/>
    </location>
</feature>
<keyword evidence="8 11" id="KW-1133">Transmembrane helix</keyword>
<dbReference type="GO" id="GO:0004222">
    <property type="term" value="F:metalloendopeptidase activity"/>
    <property type="evidence" value="ECO:0007669"/>
    <property type="project" value="InterPro"/>
</dbReference>
<organism evidence="13 14">
    <name type="scientific">Micromonospora endolithica</name>
    <dbReference type="NCBI Taxonomy" id="230091"/>
    <lineage>
        <taxon>Bacteria</taxon>
        <taxon>Bacillati</taxon>
        <taxon>Actinomycetota</taxon>
        <taxon>Actinomycetes</taxon>
        <taxon>Micromonosporales</taxon>
        <taxon>Micromonosporaceae</taxon>
        <taxon>Micromonospora</taxon>
    </lineage>
</organism>
<name>A0A3A9ZS67_9ACTN</name>
<keyword evidence="14" id="KW-1185">Reference proteome</keyword>
<evidence type="ECO:0000256" key="7">
    <source>
        <dbReference type="ARBA" id="ARBA00022833"/>
    </source>
</evidence>
<evidence type="ECO:0000256" key="9">
    <source>
        <dbReference type="ARBA" id="ARBA00023049"/>
    </source>
</evidence>
<evidence type="ECO:0000256" key="10">
    <source>
        <dbReference type="ARBA" id="ARBA00023136"/>
    </source>
</evidence>
<dbReference type="InterPro" id="IPR050083">
    <property type="entry name" value="HtpX_protease"/>
</dbReference>
<evidence type="ECO:0000256" key="4">
    <source>
        <dbReference type="ARBA" id="ARBA00022692"/>
    </source>
</evidence>
<keyword evidence="6" id="KW-0378">Hydrolase</keyword>
<keyword evidence="2" id="KW-1003">Cell membrane</keyword>
<evidence type="ECO:0000256" key="11">
    <source>
        <dbReference type="SAM" id="Phobius"/>
    </source>
</evidence>
<dbReference type="PANTHER" id="PTHR43221:SF2">
    <property type="entry name" value="PROTEASE HTPX HOMOLOG"/>
    <property type="match status" value="1"/>
</dbReference>
<sequence>MVRPVDPRAAPGKPTAYFVLLIGAVLATSVIVFFALGLFPPDRLAAYEARGAECDSAFDAGVAGLAADGLLDDVLRREALQAEFRSCLRPAFAEPFAVVAVGVGVLAAVAIALYLAHPWWIVRRNRSRQLPPGLVGGVAEDLDDLRRTMGLARAPQWWLVPHRGTPSGQAFGLPGRRRIQLDAGALVLRATDRPAFRAVVAHELAHLRNRDVDLTYLTIAVWRAFLLVAVLPPLLLIVHPGLVTTPSEWTWRTSTLSYAPGFSARFLGVLVALGCLVYLLRNAVLRARETYADRVAVDVGGTGAAMAAIVERLPVPRRWLDRWGTHPVPAERLRAIRDPVAAWRPTHWDLVAAGLPAGVLTTNLTLVTGPALGLDALLGAALLGLTVGPWLGALLALAVWRAAQAAVQSAAPARRIPFWLTSGPVLVGAFLLGMLLSPGTTSGRSWFVTSGPASTLVAGLVLTVAAVALAGWADSTARAALTGPRPRDARVDARDTPSPTGATAVFVAPARWALPATLGAAGLAGAAALAVWLPFASIRYGFALSWGPVPADGAGWYAAVGMVSTAELGPADRFVHNPFTLTALTVLWLVPALLAWNAAGRRALRSAALLGLASGAVAAVIGALLPVAAGMVLPIDVRQAIPEAHEMAFGAVVENATLAVGSVLLAVTMAVVLLRGGSRRPARALLAATVTTIVTTVAISWVARPVSCLTGNGVCRTATDLDLVSRTAHWILVQGLIVAIPLVLVAAVVRGIVDPTGTPARITTAGDTSPRTAPWTRTATVVGIGLLLAVTTILVVGIRTSAYDLWLRGSFG</sequence>
<comment type="cofactor">
    <cofactor evidence="1">
        <name>Zn(2+)</name>
        <dbReference type="ChEBI" id="CHEBI:29105"/>
    </cofactor>
</comment>
<feature type="transmembrane region" description="Helical" evidence="11">
    <location>
        <begin position="578"/>
        <end position="596"/>
    </location>
</feature>
<evidence type="ECO:0000256" key="5">
    <source>
        <dbReference type="ARBA" id="ARBA00022723"/>
    </source>
</evidence>
<dbReference type="PANTHER" id="PTHR43221">
    <property type="entry name" value="PROTEASE HTPX"/>
    <property type="match status" value="1"/>
</dbReference>
<feature type="transmembrane region" description="Helical" evidence="11">
    <location>
        <begin position="731"/>
        <end position="753"/>
    </location>
</feature>
<evidence type="ECO:0000259" key="12">
    <source>
        <dbReference type="Pfam" id="PF01435"/>
    </source>
</evidence>
<gene>
    <name evidence="13" type="ORF">D7223_04890</name>
</gene>
<evidence type="ECO:0000256" key="1">
    <source>
        <dbReference type="ARBA" id="ARBA00001947"/>
    </source>
</evidence>
<feature type="transmembrane region" description="Helical" evidence="11">
    <location>
        <begin position="214"/>
        <end position="238"/>
    </location>
</feature>
<dbReference type="AlphaFoldDB" id="A0A3A9ZS67"/>
<keyword evidence="7" id="KW-0862">Zinc</keyword>
<keyword evidence="10 11" id="KW-0472">Membrane</keyword>
<evidence type="ECO:0000256" key="3">
    <source>
        <dbReference type="ARBA" id="ARBA00022670"/>
    </source>
</evidence>
<feature type="transmembrane region" description="Helical" evidence="11">
    <location>
        <begin position="774"/>
        <end position="798"/>
    </location>
</feature>
<evidence type="ECO:0000256" key="8">
    <source>
        <dbReference type="ARBA" id="ARBA00022989"/>
    </source>
</evidence>
<feature type="transmembrane region" description="Helical" evidence="11">
    <location>
        <begin position="418"/>
        <end position="436"/>
    </location>
</feature>
<dbReference type="OrthoDB" id="4889053at2"/>
<feature type="transmembrane region" description="Helical" evidence="11">
    <location>
        <begin position="258"/>
        <end position="279"/>
    </location>
</feature>
<protein>
    <recommendedName>
        <fullName evidence="12">Peptidase M48 domain-containing protein</fullName>
    </recommendedName>
</protein>
<comment type="caution">
    <text evidence="13">The sequence shown here is derived from an EMBL/GenBank/DDBJ whole genome shotgun (WGS) entry which is preliminary data.</text>
</comment>
<evidence type="ECO:0000313" key="14">
    <source>
        <dbReference type="Proteomes" id="UP000281726"/>
    </source>
</evidence>
<keyword evidence="3" id="KW-0645">Protease</keyword>
<dbReference type="Proteomes" id="UP000281726">
    <property type="component" value="Unassembled WGS sequence"/>
</dbReference>
<feature type="transmembrane region" description="Helical" evidence="11">
    <location>
        <begin position="608"/>
        <end position="635"/>
    </location>
</feature>
<feature type="transmembrane region" description="Helical" evidence="11">
    <location>
        <begin position="684"/>
        <end position="703"/>
    </location>
</feature>
<dbReference type="Pfam" id="PF01435">
    <property type="entry name" value="Peptidase_M48"/>
    <property type="match status" value="1"/>
</dbReference>
<feature type="transmembrane region" description="Helical" evidence="11">
    <location>
        <begin position="456"/>
        <end position="473"/>
    </location>
</feature>
<accession>A0A3A9ZS67</accession>
<keyword evidence="4 11" id="KW-0812">Transmembrane</keyword>
<dbReference type="EMBL" id="RBAK01000001">
    <property type="protein sequence ID" value="RKN51060.1"/>
    <property type="molecule type" value="Genomic_DNA"/>
</dbReference>
<evidence type="ECO:0000256" key="2">
    <source>
        <dbReference type="ARBA" id="ARBA00022475"/>
    </source>
</evidence>
<dbReference type="Gene3D" id="3.30.2010.10">
    <property type="entry name" value="Metalloproteases ('zincins'), catalytic domain"/>
    <property type="match status" value="1"/>
</dbReference>
<dbReference type="GO" id="GO:0046872">
    <property type="term" value="F:metal ion binding"/>
    <property type="evidence" value="ECO:0007669"/>
    <property type="project" value="UniProtKB-KW"/>
</dbReference>
<dbReference type="GO" id="GO:0006508">
    <property type="term" value="P:proteolysis"/>
    <property type="evidence" value="ECO:0007669"/>
    <property type="project" value="UniProtKB-KW"/>
</dbReference>
<evidence type="ECO:0000256" key="6">
    <source>
        <dbReference type="ARBA" id="ARBA00022801"/>
    </source>
</evidence>
<feature type="transmembrane region" description="Helical" evidence="11">
    <location>
        <begin position="512"/>
        <end position="535"/>
    </location>
</feature>
<feature type="transmembrane region" description="Helical" evidence="11">
    <location>
        <begin position="647"/>
        <end position="672"/>
    </location>
</feature>
<proteinExistence type="predicted"/>
<reference evidence="13 14" key="1">
    <citation type="journal article" date="2004" name="Syst. Appl. Microbiol.">
        <title>Cryptoendolithic actinomycetes from antarctic sandstone rock samples: Micromonospora endolithica sp. nov. and two isolates related to Micromonospora coerulea Jensen 1932.</title>
        <authorList>
            <person name="Hirsch P."/>
            <person name="Mevs U."/>
            <person name="Kroppenstedt R.M."/>
            <person name="Schumann P."/>
            <person name="Stackebrandt E."/>
        </authorList>
    </citation>
    <scope>NUCLEOTIDE SEQUENCE [LARGE SCALE GENOMIC DNA]</scope>
    <source>
        <strain evidence="13 14">JCM 12677</strain>
    </source>
</reference>
<feature type="transmembrane region" description="Helical" evidence="11">
    <location>
        <begin position="16"/>
        <end position="39"/>
    </location>
</feature>
<keyword evidence="5" id="KW-0479">Metal-binding</keyword>
<keyword evidence="9" id="KW-0482">Metalloprotease</keyword>